<dbReference type="Proteomes" id="UP001358586">
    <property type="component" value="Chromosome 5"/>
</dbReference>
<protein>
    <submittedName>
        <fullName evidence="1">Uncharacterized protein</fullName>
    </submittedName>
</protein>
<comment type="caution">
    <text evidence="1">The sequence shown here is derived from an EMBL/GenBank/DDBJ whole genome shotgun (WGS) entry which is preliminary data.</text>
</comment>
<dbReference type="EMBL" id="JARKNE010000005">
    <property type="protein sequence ID" value="KAK5831016.1"/>
    <property type="molecule type" value="Genomic_DNA"/>
</dbReference>
<reference evidence="1 2" key="1">
    <citation type="submission" date="2023-03" db="EMBL/GenBank/DDBJ databases">
        <title>WGS of Gossypium arboreum.</title>
        <authorList>
            <person name="Yu D."/>
        </authorList>
    </citation>
    <scope>NUCLEOTIDE SEQUENCE [LARGE SCALE GENOMIC DNA]</scope>
    <source>
        <tissue evidence="1">Leaf</tissue>
    </source>
</reference>
<sequence length="63" mass="7446">MDLPSFSSQTTVVTDEWELCNGDGFIYKREKRRHVLTEPSCCRLIPRKKRNERESGRGKLFSR</sequence>
<evidence type="ECO:0000313" key="1">
    <source>
        <dbReference type="EMBL" id="KAK5831016.1"/>
    </source>
</evidence>
<accession>A0ABR0PVS4</accession>
<keyword evidence="2" id="KW-1185">Reference proteome</keyword>
<evidence type="ECO:0000313" key="2">
    <source>
        <dbReference type="Proteomes" id="UP001358586"/>
    </source>
</evidence>
<gene>
    <name evidence="1" type="ORF">PVK06_014811</name>
</gene>
<name>A0ABR0PVS4_GOSAR</name>
<organism evidence="1 2">
    <name type="scientific">Gossypium arboreum</name>
    <name type="common">Tree cotton</name>
    <name type="synonym">Gossypium nanking</name>
    <dbReference type="NCBI Taxonomy" id="29729"/>
    <lineage>
        <taxon>Eukaryota</taxon>
        <taxon>Viridiplantae</taxon>
        <taxon>Streptophyta</taxon>
        <taxon>Embryophyta</taxon>
        <taxon>Tracheophyta</taxon>
        <taxon>Spermatophyta</taxon>
        <taxon>Magnoliopsida</taxon>
        <taxon>eudicotyledons</taxon>
        <taxon>Gunneridae</taxon>
        <taxon>Pentapetalae</taxon>
        <taxon>rosids</taxon>
        <taxon>malvids</taxon>
        <taxon>Malvales</taxon>
        <taxon>Malvaceae</taxon>
        <taxon>Malvoideae</taxon>
        <taxon>Gossypium</taxon>
    </lineage>
</organism>
<proteinExistence type="predicted"/>